<keyword evidence="6 7" id="KW-0472">Membrane</keyword>
<keyword evidence="4 7" id="KW-0812">Transmembrane</keyword>
<organism evidence="9 10">
    <name type="scientific">Peribacillus psychrosaccharolyticus</name>
    <name type="common">Bacillus psychrosaccharolyticus</name>
    <dbReference type="NCBI Taxonomy" id="1407"/>
    <lineage>
        <taxon>Bacteria</taxon>
        <taxon>Bacillati</taxon>
        <taxon>Bacillota</taxon>
        <taxon>Bacilli</taxon>
        <taxon>Bacillales</taxon>
        <taxon>Bacillaceae</taxon>
        <taxon>Peribacillus</taxon>
    </lineage>
</organism>
<dbReference type="PANTHER" id="PTHR23531:SF1">
    <property type="entry name" value="QUINOLENE RESISTANCE PROTEIN NORA"/>
    <property type="match status" value="1"/>
</dbReference>
<protein>
    <submittedName>
        <fullName evidence="9">MFS transporter</fullName>
    </submittedName>
</protein>
<dbReference type="Pfam" id="PF07690">
    <property type="entry name" value="MFS_1"/>
    <property type="match status" value="2"/>
</dbReference>
<dbReference type="Gene3D" id="1.20.1250.20">
    <property type="entry name" value="MFS general substrate transporter like domains"/>
    <property type="match status" value="1"/>
</dbReference>
<proteinExistence type="predicted"/>
<evidence type="ECO:0000313" key="9">
    <source>
        <dbReference type="EMBL" id="QQT01997.1"/>
    </source>
</evidence>
<dbReference type="GO" id="GO:0022857">
    <property type="term" value="F:transmembrane transporter activity"/>
    <property type="evidence" value="ECO:0007669"/>
    <property type="project" value="InterPro"/>
</dbReference>
<dbReference type="InterPro" id="IPR052714">
    <property type="entry name" value="MFS_Exporter"/>
</dbReference>
<evidence type="ECO:0000256" key="4">
    <source>
        <dbReference type="ARBA" id="ARBA00022692"/>
    </source>
</evidence>
<evidence type="ECO:0000313" key="10">
    <source>
        <dbReference type="Proteomes" id="UP000595254"/>
    </source>
</evidence>
<feature type="transmembrane region" description="Helical" evidence="7">
    <location>
        <begin position="201"/>
        <end position="219"/>
    </location>
</feature>
<feature type="transmembrane region" description="Helical" evidence="7">
    <location>
        <begin position="6"/>
        <end position="25"/>
    </location>
</feature>
<feature type="transmembrane region" description="Helical" evidence="7">
    <location>
        <begin position="300"/>
        <end position="322"/>
    </location>
</feature>
<evidence type="ECO:0000256" key="2">
    <source>
        <dbReference type="ARBA" id="ARBA00022448"/>
    </source>
</evidence>
<evidence type="ECO:0000259" key="8">
    <source>
        <dbReference type="PROSITE" id="PS50850"/>
    </source>
</evidence>
<dbReference type="NCBIfam" id="TIGR03954">
    <property type="entry name" value="integ_memb_HG"/>
    <property type="match status" value="1"/>
</dbReference>
<feature type="transmembrane region" description="Helical" evidence="7">
    <location>
        <begin position="103"/>
        <end position="124"/>
    </location>
</feature>
<gene>
    <name evidence="9" type="ORF">I6J18_09250</name>
</gene>
<dbReference type="InterPro" id="IPR023845">
    <property type="entry name" value="DUF3817_TM"/>
</dbReference>
<dbReference type="CDD" id="cd17325">
    <property type="entry name" value="MFS_MdtG_SLC18_like"/>
    <property type="match status" value="1"/>
</dbReference>
<evidence type="ECO:0000256" key="5">
    <source>
        <dbReference type="ARBA" id="ARBA00022989"/>
    </source>
</evidence>
<name>A0A974NQ93_PERPY</name>
<sequence length="486" mass="52569">MRSPINYLRLAGIVDGISLLTLLFIAMPLKYYADFPLAVTINGSIHGGIFVLYIVTILYAALRIQWSIGWSITALLAAFIPFGNFIFDIYLKKVQHRYTVKPFKLAWIVYCIIFFSFIDLFVQLPVMSTFATSVGASTVVAGIVVGMYSFTNSFGNVASGMLTDKVGPLRIMLVGLGTTSDALFAYQLVDDPLTLLVVRSLHGFFSGLIVPAAFTLLANTTANNEQGSKSAITGSIVGIAAIVGPAFGGIMASKTSVPNVFALVGLLGSLLIVGAAFLRHLNNRKERSKERRTSFSWNPGVQKAFMGAFFLMFSQGALAYLLPLYVESLGFSSRMSGTLLSMFGIVAVLIFILPTNRLFDRVAPVHTLIIGVGILAICQLLVGQMTTTITLYSVMALYGVGFAFLFPSINTLLIQSTTPEMRGQAYGYFYAFFSIGVVVGSSVLGLFPLGIKGGFLLAGSVLALFFVFVLFDSRKKEIVQHSEAGR</sequence>
<feature type="transmembrane region" description="Helical" evidence="7">
    <location>
        <begin position="425"/>
        <end position="447"/>
    </location>
</feature>
<feature type="domain" description="Major facilitator superfamily (MFS) profile" evidence="8">
    <location>
        <begin position="105"/>
        <end position="477"/>
    </location>
</feature>
<dbReference type="Proteomes" id="UP000595254">
    <property type="component" value="Chromosome"/>
</dbReference>
<evidence type="ECO:0000256" key="6">
    <source>
        <dbReference type="ARBA" id="ARBA00023136"/>
    </source>
</evidence>
<feature type="transmembrane region" description="Helical" evidence="7">
    <location>
        <begin position="365"/>
        <end position="383"/>
    </location>
</feature>
<keyword evidence="10" id="KW-1185">Reference proteome</keyword>
<feature type="transmembrane region" description="Helical" evidence="7">
    <location>
        <begin position="130"/>
        <end position="150"/>
    </location>
</feature>
<dbReference type="InterPro" id="IPR036259">
    <property type="entry name" value="MFS_trans_sf"/>
</dbReference>
<feature type="transmembrane region" description="Helical" evidence="7">
    <location>
        <begin position="68"/>
        <end position="91"/>
    </location>
</feature>
<feature type="transmembrane region" description="Helical" evidence="7">
    <location>
        <begin position="334"/>
        <end position="353"/>
    </location>
</feature>
<evidence type="ECO:0000256" key="1">
    <source>
        <dbReference type="ARBA" id="ARBA00004651"/>
    </source>
</evidence>
<reference evidence="9 10" key="1">
    <citation type="submission" date="2021-01" db="EMBL/GenBank/DDBJ databases">
        <title>FDA dAtabase for Regulatory Grade micrObial Sequences (FDA-ARGOS): Supporting development and validation of Infectious Disease Dx tests.</title>
        <authorList>
            <person name="Nelson B."/>
            <person name="Plummer A."/>
            <person name="Tallon L."/>
            <person name="Sadzewicz L."/>
            <person name="Zhao X."/>
            <person name="Boylan J."/>
            <person name="Ott S."/>
            <person name="Bowen H."/>
            <person name="Vavikolanu K."/>
            <person name="Mehta A."/>
            <person name="Aluvathingal J."/>
            <person name="Nadendla S."/>
            <person name="Myers T."/>
            <person name="Yan Y."/>
            <person name="Sichtig H."/>
        </authorList>
    </citation>
    <scope>NUCLEOTIDE SEQUENCE [LARGE SCALE GENOMIC DNA]</scope>
    <source>
        <strain evidence="9 10">FDAARGOS_1161</strain>
    </source>
</reference>
<feature type="transmembrane region" description="Helical" evidence="7">
    <location>
        <begin position="453"/>
        <end position="471"/>
    </location>
</feature>
<feature type="transmembrane region" description="Helical" evidence="7">
    <location>
        <begin position="231"/>
        <end position="253"/>
    </location>
</feature>
<keyword evidence="3" id="KW-1003">Cell membrane</keyword>
<comment type="subcellular location">
    <subcellularLocation>
        <location evidence="1">Cell membrane</location>
        <topology evidence="1">Multi-pass membrane protein</topology>
    </subcellularLocation>
</comment>
<dbReference type="KEGG" id="ppsr:I6J18_09250"/>
<keyword evidence="2" id="KW-0813">Transport</keyword>
<dbReference type="PROSITE" id="PS50850">
    <property type="entry name" value="MFS"/>
    <property type="match status" value="1"/>
</dbReference>
<dbReference type="RefSeq" id="WP_040375511.1">
    <property type="nucleotide sequence ID" value="NZ_CP068053.1"/>
</dbReference>
<dbReference type="PANTHER" id="PTHR23531">
    <property type="entry name" value="QUINOLENE RESISTANCE PROTEIN NORA"/>
    <property type="match status" value="1"/>
</dbReference>
<feature type="transmembrane region" description="Helical" evidence="7">
    <location>
        <begin position="37"/>
        <end position="62"/>
    </location>
</feature>
<dbReference type="EMBL" id="CP068053">
    <property type="protein sequence ID" value="QQT01997.1"/>
    <property type="molecule type" value="Genomic_DNA"/>
</dbReference>
<keyword evidence="5 7" id="KW-1133">Transmembrane helix</keyword>
<feature type="transmembrane region" description="Helical" evidence="7">
    <location>
        <begin position="389"/>
        <end position="413"/>
    </location>
</feature>
<evidence type="ECO:0000256" key="3">
    <source>
        <dbReference type="ARBA" id="ARBA00022475"/>
    </source>
</evidence>
<dbReference type="InterPro" id="IPR020846">
    <property type="entry name" value="MFS_dom"/>
</dbReference>
<dbReference type="GO" id="GO:0005886">
    <property type="term" value="C:plasma membrane"/>
    <property type="evidence" value="ECO:0007669"/>
    <property type="project" value="UniProtKB-SubCell"/>
</dbReference>
<dbReference type="SUPFAM" id="SSF103473">
    <property type="entry name" value="MFS general substrate transporter"/>
    <property type="match status" value="1"/>
</dbReference>
<dbReference type="AlphaFoldDB" id="A0A974NQ93"/>
<dbReference type="InterPro" id="IPR011701">
    <property type="entry name" value="MFS"/>
</dbReference>
<feature type="transmembrane region" description="Helical" evidence="7">
    <location>
        <begin position="259"/>
        <end position="279"/>
    </location>
</feature>
<dbReference type="Pfam" id="PF12823">
    <property type="entry name" value="DUF3817"/>
    <property type="match status" value="1"/>
</dbReference>
<accession>A0A974NQ93</accession>
<evidence type="ECO:0000256" key="7">
    <source>
        <dbReference type="SAM" id="Phobius"/>
    </source>
</evidence>